<organism evidence="1 2">
    <name type="scientific">Mycena alexandri</name>
    <dbReference type="NCBI Taxonomy" id="1745969"/>
    <lineage>
        <taxon>Eukaryota</taxon>
        <taxon>Fungi</taxon>
        <taxon>Dikarya</taxon>
        <taxon>Basidiomycota</taxon>
        <taxon>Agaricomycotina</taxon>
        <taxon>Agaricomycetes</taxon>
        <taxon>Agaricomycetidae</taxon>
        <taxon>Agaricales</taxon>
        <taxon>Marasmiineae</taxon>
        <taxon>Mycenaceae</taxon>
        <taxon>Mycena</taxon>
    </lineage>
</organism>
<proteinExistence type="predicted"/>
<dbReference type="SUPFAM" id="SSF52047">
    <property type="entry name" value="RNI-like"/>
    <property type="match status" value="1"/>
</dbReference>
<dbReference type="Proteomes" id="UP001218188">
    <property type="component" value="Unassembled WGS sequence"/>
</dbReference>
<dbReference type="AlphaFoldDB" id="A0AAD6XDW8"/>
<dbReference type="InterPro" id="IPR032675">
    <property type="entry name" value="LRR_dom_sf"/>
</dbReference>
<evidence type="ECO:0000313" key="2">
    <source>
        <dbReference type="Proteomes" id="UP001218188"/>
    </source>
</evidence>
<dbReference type="Gene3D" id="3.80.10.10">
    <property type="entry name" value="Ribonuclease Inhibitor"/>
    <property type="match status" value="1"/>
</dbReference>
<gene>
    <name evidence="1" type="ORF">C8F04DRAFT_990434</name>
</gene>
<comment type="caution">
    <text evidence="1">The sequence shown here is derived from an EMBL/GenBank/DDBJ whole genome shotgun (WGS) entry which is preliminary data.</text>
</comment>
<accession>A0AAD6XDW8</accession>
<evidence type="ECO:0000313" key="1">
    <source>
        <dbReference type="EMBL" id="KAJ7044735.1"/>
    </source>
</evidence>
<protein>
    <recommendedName>
        <fullName evidence="3">F-box domain-containing protein</fullName>
    </recommendedName>
</protein>
<evidence type="ECO:0008006" key="3">
    <source>
        <dbReference type="Google" id="ProtNLM"/>
    </source>
</evidence>
<dbReference type="EMBL" id="JARJCM010000006">
    <property type="protein sequence ID" value="KAJ7044735.1"/>
    <property type="molecule type" value="Genomic_DNA"/>
</dbReference>
<dbReference type="Gene3D" id="1.20.1280.50">
    <property type="match status" value="1"/>
</dbReference>
<reference evidence="1" key="1">
    <citation type="submission" date="2023-03" db="EMBL/GenBank/DDBJ databases">
        <title>Massive genome expansion in bonnet fungi (Mycena s.s.) driven by repeated elements and novel gene families across ecological guilds.</title>
        <authorList>
            <consortium name="Lawrence Berkeley National Laboratory"/>
            <person name="Harder C.B."/>
            <person name="Miyauchi S."/>
            <person name="Viragh M."/>
            <person name="Kuo A."/>
            <person name="Thoen E."/>
            <person name="Andreopoulos B."/>
            <person name="Lu D."/>
            <person name="Skrede I."/>
            <person name="Drula E."/>
            <person name="Henrissat B."/>
            <person name="Morin E."/>
            <person name="Kohler A."/>
            <person name="Barry K."/>
            <person name="LaButti K."/>
            <person name="Morin E."/>
            <person name="Salamov A."/>
            <person name="Lipzen A."/>
            <person name="Mereny Z."/>
            <person name="Hegedus B."/>
            <person name="Baldrian P."/>
            <person name="Stursova M."/>
            <person name="Weitz H."/>
            <person name="Taylor A."/>
            <person name="Grigoriev I.V."/>
            <person name="Nagy L.G."/>
            <person name="Martin F."/>
            <person name="Kauserud H."/>
        </authorList>
    </citation>
    <scope>NUCLEOTIDE SEQUENCE</scope>
    <source>
        <strain evidence="1">CBHHK200</strain>
    </source>
</reference>
<sequence length="463" mass="52732">MHFAVSKPQVEGAYLCRNILGSTSCDVTVRVFFPNDNDNYHPPFAMSNASLRAEVYDLTLSISRHKLLLDEMQTRLQKLQTRLNSITYPVLTLPPEITSEIFLVCLPDEREYDVVNPREAPLLLTHVCSAWRQIAISLPRLWTTFDVVCATDVPDLFNIAKTWLERSQNFQISIKIHGALTSVQDLHSLLKTLRQHSSRMRSLDLNVDLRDFYAVDFRTLDLVLLQTLSIRLFDMDVDDDLVAEFGHVPLLREALVGVIPPSLITLPWQQLTKFTGEVYTAAQCLEALTLMPNLLECAFSVSEDDEDDDDLEVHSHPSIQHFALFESESPDQPTCSARLLEFITFPALQTLEVRVEDFDEEELDSFLERSHPPLQKLCVRSLDGSTQLQFSSLGMASVLTELEIWHPSNSFLPDFIDFLAYDHTFLPQLRSLALRGCRVEQGELTLSEILELVATPITERRDL</sequence>
<name>A0AAD6XDW8_9AGAR</name>
<keyword evidence="2" id="KW-1185">Reference proteome</keyword>
<feature type="non-terminal residue" evidence="1">
    <location>
        <position position="463"/>
    </location>
</feature>